<gene>
    <name evidence="5" type="ORF">NW762_003281</name>
</gene>
<keyword evidence="6" id="KW-1185">Reference proteome</keyword>
<evidence type="ECO:0000313" key="6">
    <source>
        <dbReference type="Proteomes" id="UP001152049"/>
    </source>
</evidence>
<dbReference type="Pfam" id="PF18132">
    <property type="entry name" value="Tyrosinase_C"/>
    <property type="match status" value="1"/>
</dbReference>
<protein>
    <recommendedName>
        <fullName evidence="4">Tyrosinase C-terminal domain-containing protein</fullName>
    </recommendedName>
</protein>
<dbReference type="Proteomes" id="UP001152049">
    <property type="component" value="Unassembled WGS sequence"/>
</dbReference>
<dbReference type="OrthoDB" id="1658288at2759"/>
<dbReference type="EMBL" id="JAOQAZ010000004">
    <property type="protein sequence ID" value="KAJ4267180.1"/>
    <property type="molecule type" value="Genomic_DNA"/>
</dbReference>
<evidence type="ECO:0000256" key="2">
    <source>
        <dbReference type="ARBA" id="ARBA00023002"/>
    </source>
</evidence>
<dbReference type="Gene3D" id="2.60.310.20">
    <property type="match status" value="1"/>
</dbReference>
<reference evidence="5" key="1">
    <citation type="submission" date="2022-09" db="EMBL/GenBank/DDBJ databases">
        <title>Fusarium specimens isolated from Avocado Roots.</title>
        <authorList>
            <person name="Stajich J."/>
            <person name="Roper C."/>
            <person name="Heimlech-Rivalta G."/>
        </authorList>
    </citation>
    <scope>NUCLEOTIDE SEQUENCE</scope>
    <source>
        <strain evidence="5">CF00136</strain>
    </source>
</reference>
<comment type="caution">
    <text evidence="5">The sequence shown here is derived from an EMBL/GenBank/DDBJ whole genome shotgun (WGS) entry which is preliminary data.</text>
</comment>
<accession>A0A9W8SAG0</accession>
<comment type="cofactor">
    <cofactor evidence="1">
        <name>Cu(2+)</name>
        <dbReference type="ChEBI" id="CHEBI:29036"/>
    </cofactor>
</comment>
<evidence type="ECO:0000256" key="3">
    <source>
        <dbReference type="ARBA" id="ARBA00023033"/>
    </source>
</evidence>
<evidence type="ECO:0000256" key="1">
    <source>
        <dbReference type="ARBA" id="ARBA00001973"/>
    </source>
</evidence>
<name>A0A9W8SAG0_9HYPO</name>
<keyword evidence="2" id="KW-0560">Oxidoreductase</keyword>
<feature type="domain" description="Tyrosinase C-terminal" evidence="4">
    <location>
        <begin position="6"/>
        <end position="81"/>
    </location>
</feature>
<dbReference type="GO" id="GO:0004497">
    <property type="term" value="F:monooxygenase activity"/>
    <property type="evidence" value="ECO:0007669"/>
    <property type="project" value="UniProtKB-KW"/>
</dbReference>
<evidence type="ECO:0000313" key="5">
    <source>
        <dbReference type="EMBL" id="KAJ4267180.1"/>
    </source>
</evidence>
<keyword evidence="3" id="KW-0503">Monooxygenase</keyword>
<proteinExistence type="predicted"/>
<dbReference type="InterPro" id="IPR041640">
    <property type="entry name" value="Tyrosinase_C"/>
</dbReference>
<dbReference type="AlphaFoldDB" id="A0A9W8SAG0"/>
<organism evidence="5 6">
    <name type="scientific">Fusarium torreyae</name>
    <dbReference type="NCBI Taxonomy" id="1237075"/>
    <lineage>
        <taxon>Eukaryota</taxon>
        <taxon>Fungi</taxon>
        <taxon>Dikarya</taxon>
        <taxon>Ascomycota</taxon>
        <taxon>Pezizomycotina</taxon>
        <taxon>Sordariomycetes</taxon>
        <taxon>Hypocreomycetidae</taxon>
        <taxon>Hypocreales</taxon>
        <taxon>Nectriaceae</taxon>
        <taxon>Fusarium</taxon>
    </lineage>
</organism>
<sequence length="84" mass="9205">MNPLLSTHVGTFFPFGQSEQTSYGKCQEDQAAGLEITGQIPLTIALGERCFAGQLSGLDETAVKEYLVEHLHWEVVDQHGETQA</sequence>
<evidence type="ECO:0000259" key="4">
    <source>
        <dbReference type="Pfam" id="PF18132"/>
    </source>
</evidence>